<proteinExistence type="predicted"/>
<protein>
    <recommendedName>
        <fullName evidence="4">Secreted protein</fullName>
    </recommendedName>
</protein>
<accession>A0A9X3X8V3</accession>
<evidence type="ECO:0000313" key="2">
    <source>
        <dbReference type="EMBL" id="MDC3986322.1"/>
    </source>
</evidence>
<dbReference type="Proteomes" id="UP001151081">
    <property type="component" value="Unassembled WGS sequence"/>
</dbReference>
<dbReference type="RefSeq" id="WP_272425500.1">
    <property type="nucleotide sequence ID" value="NZ_JAGTJJ010000037.1"/>
</dbReference>
<keyword evidence="1" id="KW-0732">Signal</keyword>
<dbReference type="AlphaFoldDB" id="A0A9X3X8V3"/>
<dbReference type="EMBL" id="JAGTJJ010000037">
    <property type="protein sequence ID" value="MDC3986322.1"/>
    <property type="molecule type" value="Genomic_DNA"/>
</dbReference>
<evidence type="ECO:0008006" key="4">
    <source>
        <dbReference type="Google" id="ProtNLM"/>
    </source>
</evidence>
<feature type="signal peptide" evidence="1">
    <location>
        <begin position="1"/>
        <end position="24"/>
    </location>
</feature>
<feature type="chain" id="PRO_5040892855" description="Secreted protein" evidence="1">
    <location>
        <begin position="25"/>
        <end position="107"/>
    </location>
</feature>
<evidence type="ECO:0000256" key="1">
    <source>
        <dbReference type="SAM" id="SignalP"/>
    </source>
</evidence>
<gene>
    <name evidence="2" type="ORF">KEG57_37935</name>
</gene>
<keyword evidence="3" id="KW-1185">Reference proteome</keyword>
<name>A0A9X3X8V3_9BACT</name>
<evidence type="ECO:0000313" key="3">
    <source>
        <dbReference type="Proteomes" id="UP001151081"/>
    </source>
</evidence>
<comment type="caution">
    <text evidence="2">The sequence shown here is derived from an EMBL/GenBank/DDBJ whole genome shotgun (WGS) entry which is preliminary data.</text>
</comment>
<sequence>MNKGRNVGMVLGMAILVVASVASAGTPGGLFGHQKAGRGGQVATKIARTVQEPRGFQQPRGFQEPRGFQGDVELEADIASQALEIEADVELEGEGEVELELDLDIQE</sequence>
<reference evidence="2 3" key="1">
    <citation type="submission" date="2021-04" db="EMBL/GenBank/DDBJ databases">
        <title>Genome analysis of Polyangium sp.</title>
        <authorList>
            <person name="Li Y."/>
            <person name="Wang J."/>
        </authorList>
    </citation>
    <scope>NUCLEOTIDE SEQUENCE [LARGE SCALE GENOMIC DNA]</scope>
    <source>
        <strain evidence="2 3">SDU14</strain>
    </source>
</reference>
<organism evidence="2 3">
    <name type="scientific">Polyangium jinanense</name>
    <dbReference type="NCBI Taxonomy" id="2829994"/>
    <lineage>
        <taxon>Bacteria</taxon>
        <taxon>Pseudomonadati</taxon>
        <taxon>Myxococcota</taxon>
        <taxon>Polyangia</taxon>
        <taxon>Polyangiales</taxon>
        <taxon>Polyangiaceae</taxon>
        <taxon>Polyangium</taxon>
    </lineage>
</organism>